<proteinExistence type="predicted"/>
<accession>B0KSV3</accession>
<dbReference type="HOGENOM" id="CLU_1320008_0_0_6"/>
<dbReference type="KEGG" id="ppg:PputGB1_4149"/>
<evidence type="ECO:0000313" key="2">
    <source>
        <dbReference type="Proteomes" id="UP000002157"/>
    </source>
</evidence>
<dbReference type="eggNOG" id="COG1672">
    <property type="taxonomic scope" value="Bacteria"/>
</dbReference>
<dbReference type="EMBL" id="CP000926">
    <property type="protein sequence ID" value="ABZ00040.1"/>
    <property type="molecule type" value="Genomic_DNA"/>
</dbReference>
<name>B0KSV3_PSEPG</name>
<sequence>MSNPRNPRGELAEKLADRILLDAIGSAASSGLLLTRPEDVEGALFISDNLQAALKGRGAFVLYASLDEASSADSIISSVVCEAIQHLAVRCQSGEGPVANGVVDAAAAFPEELVGIGREVSLCSAFVRLSELAGRVIVLIIDNVQRAQDTAEGKATLYALKAARDEMNSSKHRGLRVVLVGADEGHLGMLCSENDQAFFATPMMNLPR</sequence>
<dbReference type="Proteomes" id="UP000002157">
    <property type="component" value="Chromosome"/>
</dbReference>
<protein>
    <recommendedName>
        <fullName evidence="3">AAA family ATPase</fullName>
    </recommendedName>
</protein>
<organism evidence="1 2">
    <name type="scientific">Pseudomonas putida (strain GB-1)</name>
    <dbReference type="NCBI Taxonomy" id="76869"/>
    <lineage>
        <taxon>Bacteria</taxon>
        <taxon>Pseudomonadati</taxon>
        <taxon>Pseudomonadota</taxon>
        <taxon>Gammaproteobacteria</taxon>
        <taxon>Pseudomonadales</taxon>
        <taxon>Pseudomonadaceae</taxon>
        <taxon>Pseudomonas</taxon>
    </lineage>
</organism>
<dbReference type="AlphaFoldDB" id="B0KSV3"/>
<evidence type="ECO:0008006" key="3">
    <source>
        <dbReference type="Google" id="ProtNLM"/>
    </source>
</evidence>
<gene>
    <name evidence="1" type="ordered locus">PputGB1_4149</name>
</gene>
<reference evidence="1 2" key="1">
    <citation type="submission" date="2008-01" db="EMBL/GenBank/DDBJ databases">
        <title>Complete sequence of Pseudomonas putida GB-1.</title>
        <authorList>
            <consortium name="US DOE Joint Genome Institute"/>
            <person name="Copeland A."/>
            <person name="Lucas S."/>
            <person name="Lapidus A."/>
            <person name="Barry K."/>
            <person name="Glavina del Rio T."/>
            <person name="Dalin E."/>
            <person name="Tice H."/>
            <person name="Pitluck S."/>
            <person name="Bruce D."/>
            <person name="Goodwin L."/>
            <person name="Chertkov O."/>
            <person name="Brettin T."/>
            <person name="Detter J.C."/>
            <person name="Han C."/>
            <person name="Kuske C.R."/>
            <person name="Schmutz J."/>
            <person name="Larimer F."/>
            <person name="Land M."/>
            <person name="Hauser L."/>
            <person name="Kyrpides N."/>
            <person name="Kim E."/>
            <person name="McCarthy J.K."/>
            <person name="Richardson P."/>
        </authorList>
    </citation>
    <scope>NUCLEOTIDE SEQUENCE [LARGE SCALE GENOMIC DNA]</scope>
    <source>
        <strain evidence="1 2">GB-1</strain>
    </source>
</reference>
<evidence type="ECO:0000313" key="1">
    <source>
        <dbReference type="EMBL" id="ABZ00040.1"/>
    </source>
</evidence>
<dbReference type="RefSeq" id="WP_012273720.1">
    <property type="nucleotide sequence ID" value="NC_010322.1"/>
</dbReference>